<organism evidence="1 2">
    <name type="scientific">Ureibacillus sinduriensis BLB-1 = JCM 15800</name>
    <dbReference type="NCBI Taxonomy" id="1384057"/>
    <lineage>
        <taxon>Bacteria</taxon>
        <taxon>Bacillati</taxon>
        <taxon>Bacillota</taxon>
        <taxon>Bacilli</taxon>
        <taxon>Bacillales</taxon>
        <taxon>Caryophanaceae</taxon>
        <taxon>Ureibacillus</taxon>
    </lineage>
</organism>
<gene>
    <name evidence="1" type="ORF">CD33_14000</name>
</gene>
<accession>A0A0A3HR69</accession>
<dbReference type="RefSeq" id="WP_036201476.1">
    <property type="nucleotide sequence ID" value="NZ_AVCY01000003.1"/>
</dbReference>
<keyword evidence="2" id="KW-1185">Reference proteome</keyword>
<evidence type="ECO:0000313" key="1">
    <source>
        <dbReference type="EMBL" id="KGR74874.1"/>
    </source>
</evidence>
<dbReference type="OrthoDB" id="2880076at2"/>
<dbReference type="Proteomes" id="UP000030408">
    <property type="component" value="Unassembled WGS sequence"/>
</dbReference>
<dbReference type="STRING" id="1384057.CD33_14000"/>
<dbReference type="EMBL" id="JPVO01000053">
    <property type="protein sequence ID" value="KGR74874.1"/>
    <property type="molecule type" value="Genomic_DNA"/>
</dbReference>
<evidence type="ECO:0000313" key="2">
    <source>
        <dbReference type="Proteomes" id="UP000030408"/>
    </source>
</evidence>
<proteinExistence type="predicted"/>
<reference evidence="1 2" key="1">
    <citation type="submission" date="2014-02" db="EMBL/GenBank/DDBJ databases">
        <title>Draft genome sequence of Lysinibacillus sinduriensis JCM 15800.</title>
        <authorList>
            <person name="Zhang F."/>
            <person name="Wang G."/>
            <person name="Zhang L."/>
        </authorList>
    </citation>
    <scope>NUCLEOTIDE SEQUENCE [LARGE SCALE GENOMIC DNA]</scope>
    <source>
        <strain evidence="1 2">JCM 15800</strain>
    </source>
</reference>
<sequence length="144" mass="16857">MTYQELLLDAIKYDEEKLAYSVYWLIKNKVVKGTQYSHGVNWDQVNHAEVQAMREQNELNLNPIKLFSVPMGNNRHMLIFAKDELSARGHYLNETNELPPKIFNISNDMDKSFWFPDKNKNQSLRELKDATLMFPATAMIFEKG</sequence>
<dbReference type="eggNOG" id="ENOG502ZEA1">
    <property type="taxonomic scope" value="Bacteria"/>
</dbReference>
<dbReference type="AlphaFoldDB" id="A0A0A3HR69"/>
<name>A0A0A3HR69_9BACL</name>
<protein>
    <submittedName>
        <fullName evidence="1">Uncharacterized protein</fullName>
    </submittedName>
</protein>
<comment type="caution">
    <text evidence="1">The sequence shown here is derived from an EMBL/GenBank/DDBJ whole genome shotgun (WGS) entry which is preliminary data.</text>
</comment>